<evidence type="ECO:0000259" key="5">
    <source>
        <dbReference type="PROSITE" id="PS50931"/>
    </source>
</evidence>
<organism evidence="6 7">
    <name type="scientific">Novosphingobium chloroacetimidivorans</name>
    <dbReference type="NCBI Taxonomy" id="1428314"/>
    <lineage>
        <taxon>Bacteria</taxon>
        <taxon>Pseudomonadati</taxon>
        <taxon>Pseudomonadota</taxon>
        <taxon>Alphaproteobacteria</taxon>
        <taxon>Sphingomonadales</taxon>
        <taxon>Sphingomonadaceae</taxon>
        <taxon>Novosphingobium</taxon>
    </lineage>
</organism>
<comment type="caution">
    <text evidence="6">The sequence shown here is derived from an EMBL/GenBank/DDBJ whole genome shotgun (WGS) entry which is preliminary data.</text>
</comment>
<dbReference type="PANTHER" id="PTHR30537">
    <property type="entry name" value="HTH-TYPE TRANSCRIPTIONAL REGULATOR"/>
    <property type="match status" value="1"/>
</dbReference>
<evidence type="ECO:0000313" key="7">
    <source>
        <dbReference type="Proteomes" id="UP000555448"/>
    </source>
</evidence>
<evidence type="ECO:0000313" key="6">
    <source>
        <dbReference type="EMBL" id="MBB4858656.1"/>
    </source>
</evidence>
<dbReference type="Pfam" id="PF00126">
    <property type="entry name" value="HTH_1"/>
    <property type="match status" value="1"/>
</dbReference>
<dbReference type="AlphaFoldDB" id="A0A7W7K9F6"/>
<evidence type="ECO:0000256" key="4">
    <source>
        <dbReference type="ARBA" id="ARBA00023163"/>
    </source>
</evidence>
<dbReference type="EMBL" id="JACHLR010000007">
    <property type="protein sequence ID" value="MBB4858656.1"/>
    <property type="molecule type" value="Genomic_DNA"/>
</dbReference>
<gene>
    <name evidence="6" type="ORF">HNO88_001982</name>
</gene>
<dbReference type="Pfam" id="PF03466">
    <property type="entry name" value="LysR_substrate"/>
    <property type="match status" value="1"/>
</dbReference>
<dbReference type="Gene3D" id="1.10.10.10">
    <property type="entry name" value="Winged helix-like DNA-binding domain superfamily/Winged helix DNA-binding domain"/>
    <property type="match status" value="1"/>
</dbReference>
<keyword evidence="2" id="KW-0805">Transcription regulation</keyword>
<reference evidence="6 7" key="1">
    <citation type="submission" date="2020-08" db="EMBL/GenBank/DDBJ databases">
        <title>Functional genomics of gut bacteria from endangered species of beetles.</title>
        <authorList>
            <person name="Carlos-Shanley C."/>
        </authorList>
    </citation>
    <scope>NUCLEOTIDE SEQUENCE [LARGE SCALE GENOMIC DNA]</scope>
    <source>
        <strain evidence="6 7">S00245</strain>
    </source>
</reference>
<keyword evidence="7" id="KW-1185">Reference proteome</keyword>
<sequence>MSGWNGIEEFVAVAAAGSFTRGAHAIGMSPTHVSRAVMALERRVQAQLFHRTTRSVRLTDVGRIFLERCERIIQERDEAIAAIGEGGTPQGHLRVTCSTTIGERFLAGILRRFADDHPELSITIDLTNRVVDVIAEGYDLAVRTGAVSDARLGSVQIASRALVTCASPAYLARAGHPDTVHDLAAHQCLPGTAEAWHYKVDGALIVHRPAGKFRCNSGNVVAEACLEGAGVCQLPDFYVRPHLQAGTLHPLLIDYAPDDEPIWVVYARRRMLVPKIRLAIESLSALASLMTRSPSDSEDG</sequence>
<dbReference type="PROSITE" id="PS50931">
    <property type="entry name" value="HTH_LYSR"/>
    <property type="match status" value="1"/>
</dbReference>
<name>A0A7W7K9F6_9SPHN</name>
<accession>A0A7W7K9F6</accession>
<protein>
    <submittedName>
        <fullName evidence="6">DNA-binding transcriptional LysR family regulator</fullName>
    </submittedName>
</protein>
<evidence type="ECO:0000256" key="3">
    <source>
        <dbReference type="ARBA" id="ARBA00023125"/>
    </source>
</evidence>
<dbReference type="GO" id="GO:0043565">
    <property type="term" value="F:sequence-specific DNA binding"/>
    <property type="evidence" value="ECO:0007669"/>
    <property type="project" value="TreeGrafter"/>
</dbReference>
<dbReference type="InterPro" id="IPR036388">
    <property type="entry name" value="WH-like_DNA-bd_sf"/>
</dbReference>
<proteinExistence type="inferred from homology"/>
<dbReference type="SUPFAM" id="SSF46785">
    <property type="entry name" value="Winged helix' DNA-binding domain"/>
    <property type="match status" value="1"/>
</dbReference>
<dbReference type="Proteomes" id="UP000555448">
    <property type="component" value="Unassembled WGS sequence"/>
</dbReference>
<keyword evidence="4" id="KW-0804">Transcription</keyword>
<dbReference type="Gene3D" id="3.40.190.290">
    <property type="match status" value="1"/>
</dbReference>
<keyword evidence="3 6" id="KW-0238">DNA-binding</keyword>
<dbReference type="PANTHER" id="PTHR30537:SF10">
    <property type="entry name" value="TRANSCRIPTIONAL REGULATOR-RELATED"/>
    <property type="match status" value="1"/>
</dbReference>
<dbReference type="InterPro" id="IPR005119">
    <property type="entry name" value="LysR_subst-bd"/>
</dbReference>
<dbReference type="FunFam" id="1.10.10.10:FF:000001">
    <property type="entry name" value="LysR family transcriptional regulator"/>
    <property type="match status" value="1"/>
</dbReference>
<evidence type="ECO:0000256" key="1">
    <source>
        <dbReference type="ARBA" id="ARBA00009437"/>
    </source>
</evidence>
<dbReference type="GO" id="GO:0003700">
    <property type="term" value="F:DNA-binding transcription factor activity"/>
    <property type="evidence" value="ECO:0007669"/>
    <property type="project" value="InterPro"/>
</dbReference>
<evidence type="ECO:0000256" key="2">
    <source>
        <dbReference type="ARBA" id="ARBA00023015"/>
    </source>
</evidence>
<dbReference type="InterPro" id="IPR036390">
    <property type="entry name" value="WH_DNA-bd_sf"/>
</dbReference>
<dbReference type="InterPro" id="IPR000847">
    <property type="entry name" value="LysR_HTH_N"/>
</dbReference>
<feature type="domain" description="HTH lysR-type" evidence="5">
    <location>
        <begin position="10"/>
        <end position="59"/>
    </location>
</feature>
<dbReference type="InterPro" id="IPR058163">
    <property type="entry name" value="LysR-type_TF_proteobact-type"/>
</dbReference>
<dbReference type="GO" id="GO:0006351">
    <property type="term" value="P:DNA-templated transcription"/>
    <property type="evidence" value="ECO:0007669"/>
    <property type="project" value="TreeGrafter"/>
</dbReference>
<comment type="similarity">
    <text evidence="1">Belongs to the LysR transcriptional regulatory family.</text>
</comment>
<dbReference type="SUPFAM" id="SSF53850">
    <property type="entry name" value="Periplasmic binding protein-like II"/>
    <property type="match status" value="1"/>
</dbReference>
<dbReference type="RefSeq" id="WP_184244521.1">
    <property type="nucleotide sequence ID" value="NZ_JACHLR010000007.1"/>
</dbReference>